<feature type="region of interest" description="Disordered" evidence="2">
    <location>
        <begin position="493"/>
        <end position="532"/>
    </location>
</feature>
<dbReference type="PANTHER" id="PTHR31997:SF2">
    <property type="entry name" value="PROTEIN FAM149A"/>
    <property type="match status" value="1"/>
</dbReference>
<dbReference type="AlphaFoldDB" id="A0AAD8ZT05"/>
<feature type="domain" description="DUF3719" evidence="3">
    <location>
        <begin position="307"/>
        <end position="355"/>
    </location>
</feature>
<evidence type="ECO:0000313" key="5">
    <source>
        <dbReference type="Proteomes" id="UP001239994"/>
    </source>
</evidence>
<dbReference type="PANTHER" id="PTHR31997">
    <property type="entry name" value="AGAP003710-PA"/>
    <property type="match status" value="1"/>
</dbReference>
<evidence type="ECO:0000259" key="3">
    <source>
        <dbReference type="Pfam" id="PF12516"/>
    </source>
</evidence>
<feature type="region of interest" description="Disordered" evidence="2">
    <location>
        <begin position="562"/>
        <end position="582"/>
    </location>
</feature>
<keyword evidence="5" id="KW-1185">Reference proteome</keyword>
<comment type="similarity">
    <text evidence="1">Belongs to the FAM149 family.</text>
</comment>
<sequence length="796" mass="86662">MQLTVWNRVPLTPRSVMEVTEQTWKTWENLEKCPMEPERTVPWRRLHPLAHGTRVSIRDKYDILKKKFLKDPDRHLCSVPVQLSRSVNRGLSSDQSVQPCPQASDGAISPVSHPAFCSGSVDGAMGFSTEHSSVYSWRYDDPVHLREHNAEKARTGTHGGRRRLGQNPRFAMQAPSSALLDHSPPNPLSNAALSSQCRGNTVLGTWHPLSCSSSGGGAPAAVTSLFRGTVITLTRVEMWKGNDARQAHPGGDDIDPYNDGIWSGILAGELARGSHPAVLCSHSLSPKEFDQVNVQRVWQLFSALDDLLYEGKASNTSEALQKECEEWNARSPHLRILGTRLGSVSQEGLQYIHRRAGSVGAALQAPCAARSGRQGGLHVDGHGLALGPWPNPSLSSRLPLPQLSLSGVQSEEVYVADGRIEEFLAYDGKETESERVDKRASSARAWRPGVPPVSPGACLRDDVASVLFNDVWWEVVGLLQKILHKHWEEQCSDGVTRRKIPQSSSQTLCEPLSPLPSRGGAHVSPSSGPSRRSRLLWANSNSLDSSIFKMNLNGVMTIRAKPLQQRPQGQGERCDSDDGNGSMLCLQALGPRGQSAASPRRGVSRLRTQSRLHLPCRRGTRLSTVAEDLLALSVGAVPNHRLPLPHADPVERDGNTVRPRRTQLKGRVARVGGAMRPGSSLPPLREPTPLLSWPKTTLTFRSEMLMKSSFKPIDFFCIMKSGRGLLLGTDDEGHSTPMGVTGFSMGITCSTSSGFSECATTPRRRINLLSSTDGEAGNIPVSGAIGKLQSKTLHKA</sequence>
<gene>
    <name evidence="4" type="ORF">P4O66_020141</name>
</gene>
<feature type="non-terminal residue" evidence="4">
    <location>
        <position position="1"/>
    </location>
</feature>
<protein>
    <recommendedName>
        <fullName evidence="3">DUF3719 domain-containing protein</fullName>
    </recommendedName>
</protein>
<proteinExistence type="inferred from homology"/>
<dbReference type="Proteomes" id="UP001239994">
    <property type="component" value="Unassembled WGS sequence"/>
</dbReference>
<dbReference type="Pfam" id="PF12516">
    <property type="entry name" value="DUF3719"/>
    <property type="match status" value="1"/>
</dbReference>
<name>A0AAD8ZT05_9TELE</name>
<dbReference type="InterPro" id="IPR022194">
    <property type="entry name" value="DUF3719"/>
</dbReference>
<dbReference type="EMBL" id="JAROKS010000004">
    <property type="protein sequence ID" value="KAK1804101.1"/>
    <property type="molecule type" value="Genomic_DNA"/>
</dbReference>
<comment type="caution">
    <text evidence="4">The sequence shown here is derived from an EMBL/GenBank/DDBJ whole genome shotgun (WGS) entry which is preliminary data.</text>
</comment>
<accession>A0AAD8ZT05</accession>
<reference evidence="4" key="1">
    <citation type="submission" date="2023-03" db="EMBL/GenBank/DDBJ databases">
        <title>Electrophorus voltai genome.</title>
        <authorList>
            <person name="Bian C."/>
        </authorList>
    </citation>
    <scope>NUCLEOTIDE SEQUENCE</scope>
    <source>
        <strain evidence="4">CB-2022</strain>
        <tissue evidence="4">Muscle</tissue>
    </source>
</reference>
<organism evidence="4 5">
    <name type="scientific">Electrophorus voltai</name>
    <dbReference type="NCBI Taxonomy" id="2609070"/>
    <lineage>
        <taxon>Eukaryota</taxon>
        <taxon>Metazoa</taxon>
        <taxon>Chordata</taxon>
        <taxon>Craniata</taxon>
        <taxon>Vertebrata</taxon>
        <taxon>Euteleostomi</taxon>
        <taxon>Actinopterygii</taxon>
        <taxon>Neopterygii</taxon>
        <taxon>Teleostei</taxon>
        <taxon>Ostariophysi</taxon>
        <taxon>Gymnotiformes</taxon>
        <taxon>Gymnotoidei</taxon>
        <taxon>Gymnotidae</taxon>
        <taxon>Electrophorus</taxon>
    </lineage>
</organism>
<evidence type="ECO:0000256" key="1">
    <source>
        <dbReference type="ARBA" id="ARBA00008309"/>
    </source>
</evidence>
<evidence type="ECO:0000313" key="4">
    <source>
        <dbReference type="EMBL" id="KAK1804101.1"/>
    </source>
</evidence>
<evidence type="ECO:0000256" key="2">
    <source>
        <dbReference type="SAM" id="MobiDB-lite"/>
    </source>
</evidence>
<dbReference type="InterPro" id="IPR039630">
    <property type="entry name" value="FAM149"/>
</dbReference>